<gene>
    <name evidence="2" type="ORF">HCN44_008425</name>
</gene>
<dbReference type="GO" id="GO:0000387">
    <property type="term" value="P:spliceosomal snRNP assembly"/>
    <property type="evidence" value="ECO:0007669"/>
    <property type="project" value="InterPro"/>
</dbReference>
<keyword evidence="3" id="KW-1185">Reference proteome</keyword>
<protein>
    <submittedName>
        <fullName evidence="2">Uncharacterized protein</fullName>
    </submittedName>
</protein>
<dbReference type="PANTHER" id="PTHR16238">
    <property type="entry name" value="GEM-ASSOCIATED PROTEIN 8"/>
    <property type="match status" value="1"/>
</dbReference>
<evidence type="ECO:0000313" key="3">
    <source>
        <dbReference type="Proteomes" id="UP000639338"/>
    </source>
</evidence>
<feature type="compositionally biased region" description="Polar residues" evidence="1">
    <location>
        <begin position="185"/>
        <end position="197"/>
    </location>
</feature>
<proteinExistence type="predicted"/>
<comment type="caution">
    <text evidence="2">The sequence shown here is derived from an EMBL/GenBank/DDBJ whole genome shotgun (WGS) entry which is preliminary data.</text>
</comment>
<feature type="compositionally biased region" description="Basic residues" evidence="1">
    <location>
        <begin position="1"/>
        <end position="19"/>
    </location>
</feature>
<organism evidence="2 3">
    <name type="scientific">Aphidius gifuensis</name>
    <name type="common">Parasitoid wasp</name>
    <dbReference type="NCBI Taxonomy" id="684658"/>
    <lineage>
        <taxon>Eukaryota</taxon>
        <taxon>Metazoa</taxon>
        <taxon>Ecdysozoa</taxon>
        <taxon>Arthropoda</taxon>
        <taxon>Hexapoda</taxon>
        <taxon>Insecta</taxon>
        <taxon>Pterygota</taxon>
        <taxon>Neoptera</taxon>
        <taxon>Endopterygota</taxon>
        <taxon>Hymenoptera</taxon>
        <taxon>Apocrita</taxon>
        <taxon>Ichneumonoidea</taxon>
        <taxon>Braconidae</taxon>
        <taxon>Aphidiinae</taxon>
        <taxon>Aphidius</taxon>
    </lineage>
</organism>
<dbReference type="Proteomes" id="UP000639338">
    <property type="component" value="Unassembled WGS sequence"/>
</dbReference>
<evidence type="ECO:0000256" key="1">
    <source>
        <dbReference type="SAM" id="MobiDB-lite"/>
    </source>
</evidence>
<dbReference type="PANTHER" id="PTHR16238:SF7">
    <property type="entry name" value="GEM-ASSOCIATED PROTEIN 8"/>
    <property type="match status" value="1"/>
</dbReference>
<name>A0A834XPG0_APHGI</name>
<dbReference type="EMBL" id="JACMRX010000005">
    <property type="protein sequence ID" value="KAF7989751.1"/>
    <property type="molecule type" value="Genomic_DNA"/>
</dbReference>
<dbReference type="AlphaFoldDB" id="A0A834XPG0"/>
<accession>A0A834XPG0</accession>
<dbReference type="OrthoDB" id="5989213at2759"/>
<dbReference type="GO" id="GO:0032797">
    <property type="term" value="C:SMN complex"/>
    <property type="evidence" value="ECO:0007669"/>
    <property type="project" value="InterPro"/>
</dbReference>
<feature type="region of interest" description="Disordered" evidence="1">
    <location>
        <begin position="1"/>
        <end position="22"/>
    </location>
</feature>
<evidence type="ECO:0000313" key="2">
    <source>
        <dbReference type="EMBL" id="KAF7989751.1"/>
    </source>
</evidence>
<sequence>MEHVSKKRTKNRKRKKKNTRAKERIIKKLEVKEIKHRKIFNNTTCNSSLSQLTTTMPAETFWENYKNAIDWQQRHNVAWWKSRCLALEEENKILRNKIYEQANSESFVVHQQQNPNENKILHNKIYQQAHSESFVVPQQQNPIETNNDTLEFQVDNDMVKFLEQSIRHKMELKKKRDNEDEQDDIPNQFQGPPIKNTDSIKNSTLLYGSACNKIMAMETALQANIDYHKDHEKCCFWPNIPLKS</sequence>
<feature type="region of interest" description="Disordered" evidence="1">
    <location>
        <begin position="172"/>
        <end position="197"/>
    </location>
</feature>
<reference evidence="2 3" key="1">
    <citation type="submission" date="2020-08" db="EMBL/GenBank/DDBJ databases">
        <title>Aphidius gifuensis genome sequencing and assembly.</title>
        <authorList>
            <person name="Du Z."/>
        </authorList>
    </citation>
    <scope>NUCLEOTIDE SEQUENCE [LARGE SCALE GENOMIC DNA]</scope>
    <source>
        <strain evidence="2">YNYX2018</strain>
        <tissue evidence="2">Adults</tissue>
    </source>
</reference>
<dbReference type="InterPro" id="IPR034754">
    <property type="entry name" value="GEMIN8"/>
</dbReference>